<sequence length="353" mass="38683">MRLTTLGTTWSMLRNVSLVAFALLCVTPAPSLAQQAQALDKVVLRINFTPWGMHAQYFGGRAQGFYKEEGIDLEIRPPSAGQQNEVFIATGREQFGVTNADAFVKAKGSGLPIIAVMADQPDNPFSVITHKKAGITSPEKMKGMKLAWFQANVIGLIEPVLTAGGLTRKDVEFVTVARGAEVQMLAAGQVDGLFGYSFGQALTLEGRGFPVNVMPVRDYGVQFYGTVIYTSDALLKKNPDLVKRFVRATIKSLIWTHGNVETAMKEIVAVSPDRDLKLESRKLRMIYDLYNTPDYAERFGLMTDAKWQSSIDILANGGDLPKKPTANSMYTNAIINSLDEAKTLAQVVKQPAK</sequence>
<dbReference type="InterPro" id="IPR027939">
    <property type="entry name" value="NMT1/THI5"/>
</dbReference>
<dbReference type="InterPro" id="IPR015168">
    <property type="entry name" value="SsuA/THI5"/>
</dbReference>
<feature type="chain" id="PRO_5036992116" evidence="1">
    <location>
        <begin position="34"/>
        <end position="353"/>
    </location>
</feature>
<organism evidence="3 4">
    <name type="scientific">Zwartia hollandica</name>
    <dbReference type="NCBI Taxonomy" id="324606"/>
    <lineage>
        <taxon>Bacteria</taxon>
        <taxon>Pseudomonadati</taxon>
        <taxon>Pseudomonadota</taxon>
        <taxon>Betaproteobacteria</taxon>
        <taxon>Burkholderiales</taxon>
        <taxon>Alcaligenaceae</taxon>
        <taxon>Zwartia</taxon>
    </lineage>
</organism>
<dbReference type="AlphaFoldDB" id="A0A953NBL8"/>
<feature type="domain" description="SsuA/THI5-like" evidence="2">
    <location>
        <begin position="54"/>
        <end position="259"/>
    </location>
</feature>
<feature type="signal peptide" evidence="1">
    <location>
        <begin position="1"/>
        <end position="33"/>
    </location>
</feature>
<dbReference type="SUPFAM" id="SSF53850">
    <property type="entry name" value="Periplasmic binding protein-like II"/>
    <property type="match status" value="1"/>
</dbReference>
<dbReference type="PANTHER" id="PTHR31528:SF3">
    <property type="entry name" value="THIAMINE BIOSYNTHESIS PROTEIN HI_0357-RELATED"/>
    <property type="match status" value="1"/>
</dbReference>
<dbReference type="EMBL" id="JAHXRI010000010">
    <property type="protein sequence ID" value="MBZ1351342.1"/>
    <property type="molecule type" value="Genomic_DNA"/>
</dbReference>
<gene>
    <name evidence="3" type="ORF">KZZ10_11860</name>
</gene>
<evidence type="ECO:0000259" key="2">
    <source>
        <dbReference type="Pfam" id="PF09084"/>
    </source>
</evidence>
<evidence type="ECO:0000313" key="4">
    <source>
        <dbReference type="Proteomes" id="UP000739565"/>
    </source>
</evidence>
<dbReference type="PANTHER" id="PTHR31528">
    <property type="entry name" value="4-AMINO-5-HYDROXYMETHYL-2-METHYLPYRIMIDINE PHOSPHATE SYNTHASE THI11-RELATED"/>
    <property type="match status" value="1"/>
</dbReference>
<dbReference type="GO" id="GO:0009228">
    <property type="term" value="P:thiamine biosynthetic process"/>
    <property type="evidence" value="ECO:0007669"/>
    <property type="project" value="InterPro"/>
</dbReference>
<name>A0A953NBL8_9BURK</name>
<protein>
    <submittedName>
        <fullName evidence="3">ABC transporter substrate-binding protein</fullName>
    </submittedName>
</protein>
<evidence type="ECO:0000313" key="3">
    <source>
        <dbReference type="EMBL" id="MBZ1351342.1"/>
    </source>
</evidence>
<dbReference type="Proteomes" id="UP000739565">
    <property type="component" value="Unassembled WGS sequence"/>
</dbReference>
<accession>A0A953NBL8</accession>
<reference evidence="3" key="1">
    <citation type="submission" date="2021-07" db="EMBL/GenBank/DDBJ databases">
        <title>New genus and species of the family Alcaligenaceae.</title>
        <authorList>
            <person name="Hahn M.W."/>
        </authorList>
    </citation>
    <scope>NUCLEOTIDE SEQUENCE</scope>
    <source>
        <strain evidence="3">LF4-65</strain>
    </source>
</reference>
<dbReference type="Pfam" id="PF09084">
    <property type="entry name" value="NMT1"/>
    <property type="match status" value="1"/>
</dbReference>
<evidence type="ECO:0000256" key="1">
    <source>
        <dbReference type="SAM" id="SignalP"/>
    </source>
</evidence>
<dbReference type="Gene3D" id="3.40.190.10">
    <property type="entry name" value="Periplasmic binding protein-like II"/>
    <property type="match status" value="2"/>
</dbReference>
<proteinExistence type="predicted"/>
<keyword evidence="4" id="KW-1185">Reference proteome</keyword>
<keyword evidence="1" id="KW-0732">Signal</keyword>
<comment type="caution">
    <text evidence="3">The sequence shown here is derived from an EMBL/GenBank/DDBJ whole genome shotgun (WGS) entry which is preliminary data.</text>
</comment>
<dbReference type="RefSeq" id="WP_259661749.1">
    <property type="nucleotide sequence ID" value="NZ_JAHXRI010000010.1"/>
</dbReference>